<organism evidence="4 5">
    <name type="scientific">Promicromonospora iranensis</name>
    <dbReference type="NCBI Taxonomy" id="1105144"/>
    <lineage>
        <taxon>Bacteria</taxon>
        <taxon>Bacillati</taxon>
        <taxon>Actinomycetota</taxon>
        <taxon>Actinomycetes</taxon>
        <taxon>Micrococcales</taxon>
        <taxon>Promicromonosporaceae</taxon>
        <taxon>Promicromonospora</taxon>
    </lineage>
</organism>
<reference evidence="4 5" key="1">
    <citation type="submission" date="2023-07" db="EMBL/GenBank/DDBJ databases">
        <title>Sequencing the genomes of 1000 actinobacteria strains.</title>
        <authorList>
            <person name="Klenk H.-P."/>
        </authorList>
    </citation>
    <scope>NUCLEOTIDE SEQUENCE [LARGE SCALE GENOMIC DNA]</scope>
    <source>
        <strain evidence="4 5">DSM 45554</strain>
    </source>
</reference>
<keyword evidence="2" id="KW-0472">Membrane</keyword>
<dbReference type="Pfam" id="PF14145">
    <property type="entry name" value="YrhK"/>
    <property type="match status" value="1"/>
</dbReference>
<accession>A0ABU2CUU3</accession>
<gene>
    <name evidence="4" type="ORF">J2S48_004628</name>
</gene>
<keyword evidence="2" id="KW-1133">Transmembrane helix</keyword>
<evidence type="ECO:0000256" key="1">
    <source>
        <dbReference type="SAM" id="MobiDB-lite"/>
    </source>
</evidence>
<keyword evidence="2" id="KW-0812">Transmembrane</keyword>
<dbReference type="Proteomes" id="UP001183585">
    <property type="component" value="Unassembled WGS sequence"/>
</dbReference>
<feature type="region of interest" description="Disordered" evidence="1">
    <location>
        <begin position="1"/>
        <end position="23"/>
    </location>
</feature>
<feature type="compositionally biased region" description="Basic and acidic residues" evidence="1">
    <location>
        <begin position="12"/>
        <end position="23"/>
    </location>
</feature>
<evidence type="ECO:0000313" key="5">
    <source>
        <dbReference type="Proteomes" id="UP001183585"/>
    </source>
</evidence>
<dbReference type="RefSeq" id="WP_274997367.1">
    <property type="nucleotide sequence ID" value="NZ_JAJQQP010000015.1"/>
</dbReference>
<evidence type="ECO:0000259" key="3">
    <source>
        <dbReference type="Pfam" id="PF14145"/>
    </source>
</evidence>
<dbReference type="InterPro" id="IPR025424">
    <property type="entry name" value="YrhK_domain"/>
</dbReference>
<feature type="transmembrane region" description="Helical" evidence="2">
    <location>
        <begin position="103"/>
        <end position="122"/>
    </location>
</feature>
<comment type="caution">
    <text evidence="4">The sequence shown here is derived from an EMBL/GenBank/DDBJ whole genome shotgun (WGS) entry which is preliminary data.</text>
</comment>
<dbReference type="EMBL" id="JAVDYE010000001">
    <property type="protein sequence ID" value="MDR7385113.1"/>
    <property type="molecule type" value="Genomic_DNA"/>
</dbReference>
<sequence length="156" mass="17303">MTPTGSACVGSDHAEGPAGRRETTWHGSGWLTALRTTGRLDDWAQLIKLGDVVRIFDPRARQVTSQQARRYAMFEVLHTTADFLAAMLFVIGSILFFSEQTKVAATFCFLIGSLFFAAKPSIRLVREFWLARLDKADELADRAPEGPSSIEHRTDG</sequence>
<keyword evidence="5" id="KW-1185">Reference proteome</keyword>
<evidence type="ECO:0000256" key="2">
    <source>
        <dbReference type="SAM" id="Phobius"/>
    </source>
</evidence>
<feature type="domain" description="YrhK" evidence="3">
    <location>
        <begin position="73"/>
        <end position="127"/>
    </location>
</feature>
<evidence type="ECO:0000313" key="4">
    <source>
        <dbReference type="EMBL" id="MDR7385113.1"/>
    </source>
</evidence>
<protein>
    <recommendedName>
        <fullName evidence="3">YrhK domain-containing protein</fullName>
    </recommendedName>
</protein>
<proteinExistence type="predicted"/>
<feature type="transmembrane region" description="Helical" evidence="2">
    <location>
        <begin position="76"/>
        <end position="97"/>
    </location>
</feature>
<name>A0ABU2CUU3_9MICO</name>